<dbReference type="SUPFAM" id="SSF53633">
    <property type="entry name" value="Carbamate kinase-like"/>
    <property type="match status" value="1"/>
</dbReference>
<dbReference type="EMBL" id="CAEZUR010000003">
    <property type="protein sequence ID" value="CAB4600083.1"/>
    <property type="molecule type" value="Genomic_DNA"/>
</dbReference>
<evidence type="ECO:0000256" key="3">
    <source>
        <dbReference type="ARBA" id="ARBA00022650"/>
    </source>
</evidence>
<dbReference type="InterPro" id="IPR001048">
    <property type="entry name" value="Asp/Glu/Uridylate_kinase"/>
</dbReference>
<accession>A0A6J6C3Q1</accession>
<dbReference type="PANTHER" id="PTHR43654">
    <property type="entry name" value="GLUTAMATE 5-KINASE"/>
    <property type="match status" value="1"/>
</dbReference>
<dbReference type="GO" id="GO:0004349">
    <property type="term" value="F:glutamate 5-kinase activity"/>
    <property type="evidence" value="ECO:0007669"/>
    <property type="project" value="InterPro"/>
</dbReference>
<keyword evidence="6" id="KW-0418">Kinase</keyword>
<dbReference type="InterPro" id="IPR001057">
    <property type="entry name" value="Glu/AcGlu_kinase"/>
</dbReference>
<dbReference type="InterPro" id="IPR011529">
    <property type="entry name" value="Glu_5kinase"/>
</dbReference>
<dbReference type="NCBIfam" id="TIGR01027">
    <property type="entry name" value="proB"/>
    <property type="match status" value="1"/>
</dbReference>
<dbReference type="GO" id="GO:0005524">
    <property type="term" value="F:ATP binding"/>
    <property type="evidence" value="ECO:0007669"/>
    <property type="project" value="UniProtKB-KW"/>
</dbReference>
<evidence type="ECO:0000256" key="1">
    <source>
        <dbReference type="ARBA" id="ARBA00022490"/>
    </source>
</evidence>
<evidence type="ECO:0000259" key="8">
    <source>
        <dbReference type="Pfam" id="PF00696"/>
    </source>
</evidence>
<dbReference type="CDD" id="cd04242">
    <property type="entry name" value="AAK_G5K_ProB"/>
    <property type="match status" value="1"/>
</dbReference>
<evidence type="ECO:0000256" key="7">
    <source>
        <dbReference type="ARBA" id="ARBA00022840"/>
    </source>
</evidence>
<keyword evidence="7" id="KW-0067">ATP-binding</keyword>
<dbReference type="PRINTS" id="PR00474">
    <property type="entry name" value="GLU5KINASE"/>
</dbReference>
<keyword evidence="1" id="KW-0963">Cytoplasm</keyword>
<dbReference type="InterPro" id="IPR041739">
    <property type="entry name" value="G5K_ProB"/>
</dbReference>
<keyword evidence="4" id="KW-0808">Transferase</keyword>
<dbReference type="InterPro" id="IPR005715">
    <property type="entry name" value="Glu_5kinase/COase_Synthase"/>
</dbReference>
<dbReference type="FunFam" id="3.40.1160.10:FF:000006">
    <property type="entry name" value="Glutamate 5-kinase"/>
    <property type="match status" value="1"/>
</dbReference>
<dbReference type="PANTHER" id="PTHR43654:SF1">
    <property type="entry name" value="ISOPENTENYL PHOSPHATE KINASE"/>
    <property type="match status" value="1"/>
</dbReference>
<reference evidence="9" key="1">
    <citation type="submission" date="2020-05" db="EMBL/GenBank/DDBJ databases">
        <authorList>
            <person name="Chiriac C."/>
            <person name="Salcher M."/>
            <person name="Ghai R."/>
            <person name="Kavagutti S V."/>
        </authorList>
    </citation>
    <scope>NUCLEOTIDE SEQUENCE</scope>
</reference>
<dbReference type="PIRSF" id="PIRSF000729">
    <property type="entry name" value="GK"/>
    <property type="match status" value="1"/>
</dbReference>
<sequence>MAISDARDIPTAKRIVVKVGSSSISGENVHQLETLVAGLAEAHGRGSEVVLVSSGAIATGMPLLKLESKPDDLATSQALASVGQSRLIARYQIELEKSKIVAGQVLFTTADLEQTETRDNAKRAMERLLELRVLPIVNENDTVATQEIRFGDNDNLAAQVAILLEADVLILLSDIDALYDRPPVIEGAQRIEWVTFEDNLEGIEIGETSTGYGTGGARTKVSAAKLANRSGIPVLLTDTHKVSEALAGGRVGTWFEQQEV</sequence>
<feature type="domain" description="Aspartate/glutamate/uridylate kinase" evidence="8">
    <location>
        <begin position="13"/>
        <end position="237"/>
    </location>
</feature>
<evidence type="ECO:0000256" key="4">
    <source>
        <dbReference type="ARBA" id="ARBA00022679"/>
    </source>
</evidence>
<evidence type="ECO:0000256" key="2">
    <source>
        <dbReference type="ARBA" id="ARBA00022605"/>
    </source>
</evidence>
<keyword evidence="2" id="KW-0028">Amino-acid biosynthesis</keyword>
<evidence type="ECO:0000313" key="9">
    <source>
        <dbReference type="EMBL" id="CAB4545665.1"/>
    </source>
</evidence>
<dbReference type="GO" id="GO:0008652">
    <property type="term" value="P:amino acid biosynthetic process"/>
    <property type="evidence" value="ECO:0007669"/>
    <property type="project" value="UniProtKB-KW"/>
</dbReference>
<dbReference type="AlphaFoldDB" id="A0A6J6C3Q1"/>
<evidence type="ECO:0000313" key="10">
    <source>
        <dbReference type="EMBL" id="CAB4600083.1"/>
    </source>
</evidence>
<proteinExistence type="inferred from homology"/>
<dbReference type="InterPro" id="IPR036393">
    <property type="entry name" value="AceGlu_kinase-like_sf"/>
</dbReference>
<dbReference type="Pfam" id="PF00696">
    <property type="entry name" value="AA_kinase"/>
    <property type="match status" value="1"/>
</dbReference>
<evidence type="ECO:0000256" key="5">
    <source>
        <dbReference type="ARBA" id="ARBA00022741"/>
    </source>
</evidence>
<dbReference type="HAMAP" id="MF_00456">
    <property type="entry name" value="ProB"/>
    <property type="match status" value="1"/>
</dbReference>
<keyword evidence="5" id="KW-0547">Nucleotide-binding</keyword>
<name>A0A6J6C3Q1_9ZZZZ</name>
<keyword evidence="3" id="KW-0641">Proline biosynthesis</keyword>
<organism evidence="9">
    <name type="scientific">freshwater metagenome</name>
    <dbReference type="NCBI Taxonomy" id="449393"/>
    <lineage>
        <taxon>unclassified sequences</taxon>
        <taxon>metagenomes</taxon>
        <taxon>ecological metagenomes</taxon>
    </lineage>
</organism>
<protein>
    <submittedName>
        <fullName evidence="9">Unannotated protein</fullName>
    </submittedName>
</protein>
<dbReference type="Gene3D" id="3.40.1160.10">
    <property type="entry name" value="Acetylglutamate kinase-like"/>
    <property type="match status" value="1"/>
</dbReference>
<gene>
    <name evidence="9" type="ORF">UFOPK1433_00778</name>
    <name evidence="10" type="ORF">UFOPK1843_00078</name>
</gene>
<dbReference type="GO" id="GO:0005829">
    <property type="term" value="C:cytosol"/>
    <property type="evidence" value="ECO:0007669"/>
    <property type="project" value="TreeGrafter"/>
</dbReference>
<evidence type="ECO:0000256" key="6">
    <source>
        <dbReference type="ARBA" id="ARBA00022777"/>
    </source>
</evidence>
<dbReference type="EMBL" id="CAEZSN010000082">
    <property type="protein sequence ID" value="CAB4545665.1"/>
    <property type="molecule type" value="Genomic_DNA"/>
</dbReference>